<evidence type="ECO:0000256" key="2">
    <source>
        <dbReference type="ARBA" id="ARBA00022857"/>
    </source>
</evidence>
<dbReference type="GO" id="GO:0048038">
    <property type="term" value="F:quinone binding"/>
    <property type="evidence" value="ECO:0007669"/>
    <property type="project" value="TreeGrafter"/>
</dbReference>
<keyword evidence="5" id="KW-1185">Reference proteome</keyword>
<dbReference type="Proteomes" id="UP000536711">
    <property type="component" value="Unassembled WGS sequence"/>
</dbReference>
<name>A0A8H4JQ72_9HYPO</name>
<evidence type="ECO:0000313" key="5">
    <source>
        <dbReference type="Proteomes" id="UP000536711"/>
    </source>
</evidence>
<dbReference type="InterPro" id="IPR036291">
    <property type="entry name" value="NAD(P)-bd_dom_sf"/>
</dbReference>
<dbReference type="PRINTS" id="PR00080">
    <property type="entry name" value="SDRFAMILY"/>
</dbReference>
<dbReference type="GO" id="GO:0006633">
    <property type="term" value="P:fatty acid biosynthetic process"/>
    <property type="evidence" value="ECO:0007669"/>
    <property type="project" value="TreeGrafter"/>
</dbReference>
<dbReference type="InterPro" id="IPR002347">
    <property type="entry name" value="SDR_fam"/>
</dbReference>
<evidence type="ECO:0000256" key="3">
    <source>
        <dbReference type="ARBA" id="ARBA00023242"/>
    </source>
</evidence>
<dbReference type="PANTHER" id="PTHR42760">
    <property type="entry name" value="SHORT-CHAIN DEHYDROGENASES/REDUCTASES FAMILY MEMBER"/>
    <property type="match status" value="1"/>
</dbReference>
<sequence>METDSLSLHGKIAIVTGSGRENGIGAAIAITLARHGAAVTIHYVSDSVTERAQVVAKGIRADGGKAAVVQASIETPEGAQYLVDETLRVFHTDRIDILINNAGVPLFGETMAVTPKQLTGVLDVNVKGPIFVAQAVVPVIAPGGRIVNISSIASKLGDNFIPIYGASKAALDSLTWSWAKERDKWGRSKGITVNAVAPGPVLTDAIPAAIADEFQRPSIEMTRAADRAGTAVDVADAVLLLVSEKARWITGQSAGGVCESSLASSNTSSPGPGTPKTSWAFRYPMSSRTSNVLHFSVEQEAPVCKLMRELCFALAFADDSAMHLVLARLEIDPERTGGWASQESASSLTHYNASIEILRNQIDGAQLMAHEAIIGVVVNLACYDIFTNNLARWKTHMSGLQKMIEYRGGISTLSSQYLQVTTIWMDLTGSMILDQPPHFTLYQADSSMVRCIRPNLEDEAMDVVHWIHRDTELLLQLLLELSNLAAGRSELELSEDSALLQELQAAVYTTLTLPRYKSPDIYQNSLAPRLLTYEIFRLAVLVYLSGPVTFLAGSTDLIGRV</sequence>
<dbReference type="GO" id="GO:0016616">
    <property type="term" value="F:oxidoreductase activity, acting on the CH-OH group of donors, NAD or NADP as acceptor"/>
    <property type="evidence" value="ECO:0007669"/>
    <property type="project" value="TreeGrafter"/>
</dbReference>
<dbReference type="EMBL" id="JAADJF010000170">
    <property type="protein sequence ID" value="KAF4435589.1"/>
    <property type="molecule type" value="Genomic_DNA"/>
</dbReference>
<keyword evidence="3" id="KW-0539">Nucleus</keyword>
<dbReference type="FunFam" id="3.40.50.720:FF:000084">
    <property type="entry name" value="Short-chain dehydrogenase reductase"/>
    <property type="match status" value="1"/>
</dbReference>
<keyword evidence="2" id="KW-0521">NADP</keyword>
<dbReference type="PRINTS" id="PR00081">
    <property type="entry name" value="GDHRDH"/>
</dbReference>
<dbReference type="OrthoDB" id="3469225at2759"/>
<organism evidence="4 5">
    <name type="scientific">Fusarium acutatum</name>
    <dbReference type="NCBI Taxonomy" id="78861"/>
    <lineage>
        <taxon>Eukaryota</taxon>
        <taxon>Fungi</taxon>
        <taxon>Dikarya</taxon>
        <taxon>Ascomycota</taxon>
        <taxon>Pezizomycotina</taxon>
        <taxon>Sordariomycetes</taxon>
        <taxon>Hypocreomycetidae</taxon>
        <taxon>Hypocreales</taxon>
        <taxon>Nectriaceae</taxon>
        <taxon>Fusarium</taxon>
        <taxon>Fusarium fujikuroi species complex</taxon>
    </lineage>
</organism>
<evidence type="ECO:0000256" key="1">
    <source>
        <dbReference type="ARBA" id="ARBA00006484"/>
    </source>
</evidence>
<gene>
    <name evidence="4" type="ORF">FACUT_7071</name>
</gene>
<comment type="similarity">
    <text evidence="1">Belongs to the short-chain dehydrogenases/reductases (SDR) family.</text>
</comment>
<dbReference type="SUPFAM" id="SSF51735">
    <property type="entry name" value="NAD(P)-binding Rossmann-fold domains"/>
    <property type="match status" value="1"/>
</dbReference>
<dbReference type="PROSITE" id="PS00061">
    <property type="entry name" value="ADH_SHORT"/>
    <property type="match status" value="1"/>
</dbReference>
<accession>A0A8H4JQ72</accession>
<dbReference type="Gene3D" id="3.40.50.720">
    <property type="entry name" value="NAD(P)-binding Rossmann-like Domain"/>
    <property type="match status" value="1"/>
</dbReference>
<proteinExistence type="inferred from homology"/>
<evidence type="ECO:0000313" key="4">
    <source>
        <dbReference type="EMBL" id="KAF4435589.1"/>
    </source>
</evidence>
<dbReference type="Pfam" id="PF11951">
    <property type="entry name" value="Fungal_trans_2"/>
    <property type="match status" value="1"/>
</dbReference>
<dbReference type="Pfam" id="PF13561">
    <property type="entry name" value="adh_short_C2"/>
    <property type="match status" value="1"/>
</dbReference>
<dbReference type="AlphaFoldDB" id="A0A8H4JQ72"/>
<protein>
    <submittedName>
        <fullName evidence="4">3-oxoacyl-acyl-carrierreductase</fullName>
    </submittedName>
</protein>
<dbReference type="CDD" id="cd05233">
    <property type="entry name" value="SDR_c"/>
    <property type="match status" value="1"/>
</dbReference>
<dbReference type="PANTHER" id="PTHR42760:SF76">
    <property type="entry name" value="CHAIN OXIDOREDUCTASE_DEHYDROGENASE, PUTATIVE-RELATED"/>
    <property type="match status" value="1"/>
</dbReference>
<dbReference type="InterPro" id="IPR021858">
    <property type="entry name" value="Fun_TF"/>
</dbReference>
<dbReference type="InterPro" id="IPR020904">
    <property type="entry name" value="Sc_DH/Rdtase_CS"/>
</dbReference>
<reference evidence="4 5" key="1">
    <citation type="submission" date="2020-01" db="EMBL/GenBank/DDBJ databases">
        <title>Identification and distribution of gene clusters putatively required for synthesis of sphingolipid metabolism inhibitors in phylogenetically diverse species of the filamentous fungus Fusarium.</title>
        <authorList>
            <person name="Kim H.-S."/>
            <person name="Busman M."/>
            <person name="Brown D.W."/>
            <person name="Divon H."/>
            <person name="Uhlig S."/>
            <person name="Proctor R.H."/>
        </authorList>
    </citation>
    <scope>NUCLEOTIDE SEQUENCE [LARGE SCALE GENOMIC DNA]</scope>
    <source>
        <strain evidence="4 5">NRRL 13308</strain>
    </source>
</reference>
<comment type="caution">
    <text evidence="4">The sequence shown here is derived from an EMBL/GenBank/DDBJ whole genome shotgun (WGS) entry which is preliminary data.</text>
</comment>